<dbReference type="EMBL" id="JANBVN010000129">
    <property type="protein sequence ID" value="KAJ9139517.1"/>
    <property type="molecule type" value="Genomic_DNA"/>
</dbReference>
<dbReference type="PANTHER" id="PTHR10622:SF10">
    <property type="entry name" value="HET DOMAIN-CONTAINING PROTEIN"/>
    <property type="match status" value="1"/>
</dbReference>
<dbReference type="PANTHER" id="PTHR10622">
    <property type="entry name" value="HET DOMAIN-CONTAINING PROTEIN"/>
    <property type="match status" value="1"/>
</dbReference>
<feature type="region of interest" description="Disordered" evidence="1">
    <location>
        <begin position="398"/>
        <end position="427"/>
    </location>
</feature>
<sequence>MRLLNAETKVLESFEGENVPDYAVLSHTWGPAQEEILFRDIEWDPTWEATTGPPQDSPKAVGWKKLIGACRQTLASDLQYIWIDTCCIDKSSSAELSEAINSMFRYEITGIPARYIHGLPSTANGSAWDPQQLIATATVAEKMSWAAQRQTTRVEDQAYCLLGIFDIAMPMMYGEGQRAFARLQEHIMVATDDCTLLAWNYDVEWRRPSGAWNWFEMKPHILAPSPAAFAHCRDIVLRKIPRHTRPTFSLTPRGMKLRVPLVVDRSHKELVYAILACGPASPPLSLAAIPPAGDVHLLFMAVPLKAGTPASDSGTDEYWRPAWSRPSMVSRDFVFGTVGAKPKATWKKIVIRRPSSEYDLVAKPLMPFSLIAPSPDTAALLQAYPPFRIEFRPVAGSASTNSAESTGTLLDKLRRGSRQGSSSNAGDKMTYTCVSTRRLIYARVSGLHLLVHLQYPSSSIPSDTFLQKLHAREWPRNPQLKVYRLPRPASVEVLQEWYECPFKYEARDTVKLAELQPVVNPLLGESSSASSLGPAETECYYWTEGPDGGLVRLRLSVSYEHREQVDRFGKTITWDFMPIIKVAYDTGDYAEQLGGGRDEEVDNGEDAWSVAETLAQD</sequence>
<feature type="compositionally biased region" description="Polar residues" evidence="1">
    <location>
        <begin position="398"/>
        <end position="408"/>
    </location>
</feature>
<evidence type="ECO:0000313" key="3">
    <source>
        <dbReference type="EMBL" id="KAJ9139517.1"/>
    </source>
</evidence>
<dbReference type="Proteomes" id="UP001174691">
    <property type="component" value="Unassembled WGS sequence"/>
</dbReference>
<protein>
    <recommendedName>
        <fullName evidence="2">Heterokaryon incompatibility domain-containing protein</fullName>
    </recommendedName>
</protein>
<name>A0AA38RH26_9PEZI</name>
<accession>A0AA38RH26</accession>
<comment type="caution">
    <text evidence="3">The sequence shown here is derived from an EMBL/GenBank/DDBJ whole genome shotgun (WGS) entry which is preliminary data.</text>
</comment>
<evidence type="ECO:0000256" key="1">
    <source>
        <dbReference type="SAM" id="MobiDB-lite"/>
    </source>
</evidence>
<keyword evidence="4" id="KW-1185">Reference proteome</keyword>
<gene>
    <name evidence="3" type="ORF">NKR19_g7415</name>
</gene>
<evidence type="ECO:0000259" key="2">
    <source>
        <dbReference type="Pfam" id="PF06985"/>
    </source>
</evidence>
<dbReference type="Pfam" id="PF06985">
    <property type="entry name" value="HET"/>
    <property type="match status" value="1"/>
</dbReference>
<evidence type="ECO:0000313" key="4">
    <source>
        <dbReference type="Proteomes" id="UP001174691"/>
    </source>
</evidence>
<feature type="domain" description="Heterokaryon incompatibility" evidence="2">
    <location>
        <begin position="22"/>
        <end position="103"/>
    </location>
</feature>
<dbReference type="InterPro" id="IPR010730">
    <property type="entry name" value="HET"/>
</dbReference>
<proteinExistence type="predicted"/>
<reference evidence="3" key="1">
    <citation type="submission" date="2022-07" db="EMBL/GenBank/DDBJ databases">
        <title>Fungi with potential for degradation of polypropylene.</title>
        <authorList>
            <person name="Gostincar C."/>
        </authorList>
    </citation>
    <scope>NUCLEOTIDE SEQUENCE</scope>
    <source>
        <strain evidence="3">EXF-13287</strain>
    </source>
</reference>
<organism evidence="3 4">
    <name type="scientific">Coniochaeta hoffmannii</name>
    <dbReference type="NCBI Taxonomy" id="91930"/>
    <lineage>
        <taxon>Eukaryota</taxon>
        <taxon>Fungi</taxon>
        <taxon>Dikarya</taxon>
        <taxon>Ascomycota</taxon>
        <taxon>Pezizomycotina</taxon>
        <taxon>Sordariomycetes</taxon>
        <taxon>Sordariomycetidae</taxon>
        <taxon>Coniochaetales</taxon>
        <taxon>Coniochaetaceae</taxon>
        <taxon>Coniochaeta</taxon>
    </lineage>
</organism>
<dbReference type="AlphaFoldDB" id="A0AA38RH26"/>